<dbReference type="CTD" id="57182"/>
<name>A0A922LW26_SCHHA</name>
<feature type="repeat" description="ANK" evidence="4">
    <location>
        <begin position="1066"/>
        <end position="1114"/>
    </location>
</feature>
<dbReference type="GeneID" id="24597025"/>
<dbReference type="Pfam" id="PF25520">
    <property type="entry name" value="AAA_lid_TANC1"/>
    <property type="match status" value="1"/>
</dbReference>
<feature type="repeat" description="ANK" evidence="4">
    <location>
        <begin position="1033"/>
        <end position="1065"/>
    </location>
</feature>
<reference evidence="8" key="1">
    <citation type="journal article" date="2012" name="Nat. Genet.">
        <title>Whole-genome sequence of Schistosoma haematobium.</title>
        <authorList>
            <person name="Young N.D."/>
            <person name="Jex A.R."/>
            <person name="Li B."/>
            <person name="Liu S."/>
            <person name="Yang L."/>
            <person name="Xiong Z."/>
            <person name="Li Y."/>
            <person name="Cantacessi C."/>
            <person name="Hall R.S."/>
            <person name="Xu X."/>
            <person name="Chen F."/>
            <person name="Wu X."/>
            <person name="Zerlotini A."/>
            <person name="Oliveira G."/>
            <person name="Hofmann A."/>
            <person name="Zhang G."/>
            <person name="Fang X."/>
            <person name="Kang Y."/>
            <person name="Campbell B.E."/>
            <person name="Loukas A."/>
            <person name="Ranganathan S."/>
            <person name="Rollinson D."/>
            <person name="Rinaldi G."/>
            <person name="Brindley P.J."/>
            <person name="Yang H."/>
            <person name="Wang J."/>
            <person name="Wang J."/>
            <person name="Gasser R.B."/>
        </authorList>
    </citation>
    <scope>NUCLEOTIDE SEQUENCE</scope>
</reference>
<dbReference type="Pfam" id="PF25521">
    <property type="entry name" value="WHD_TANC1"/>
    <property type="match status" value="1"/>
</dbReference>
<dbReference type="InterPro" id="IPR027417">
    <property type="entry name" value="P-loop_NTPase"/>
</dbReference>
<sequence length="1799" mass="200995">MNEMLSNTGNIPIVKSFSLSSDFQYFNFIHKYRSKSLTNISHSQHENLSHAYLVTAATTDDIKVNNSIRSIGYSGKSSENSYEHRNVHKSNTSSFKSKINQADSFSIDSDSHLITSYNVDSIRDQYPSRLDNNYDETINRLTALYNPNRKFYCREWLWEKLMKYLTNNQDLISEENNREYTRTNNESCKESACKLVICGESGSGKTSICRKIIQTKANVFKQSKMNDNRIINGLNQTFNTCEHVAARMLAFHLCDARSKKSLQPELFINSLRNQLLSDKNPIVKAFKNSLNNNIGGGKLIDKTSASDAFYYEIIQPLRNINISHLPNCSDTNQSSTVSGYNSPRFFILVDGLDEIYTSLAKFKVTSDKALFTNSSNEHDANRVPDGSILEILANHAHLLPDWLILIITCRRKYRSIVKHMFPGIKTIAIDDLRKPMIAQDVQNYMMNRFIDESILCPNEVRADIMHLLRIKSSACMLYLETVLDWIRDEKITLQDIASIPGTLNGLFLWICQSIFPVNTNECRNKSSFSTIKPLLNIILASCEPLSINSLYSILIVSNPNLKKIIYYHQIEQLKPILSLCCGLSPKHITDKENDTLIFQNSAVVQFFHEVFAEWLIDVKHCTSNYLCNMMDGQMLIEKAMSINKFNFIDDNIQFDASFFDSFINNNETAKNQLMSLEEYLLACKSNNNENSNNSSNFDACKTNFLMKRSKSVDKSNLNLNYMTNILDCATVSSDCHPLIDGKHQNHLITVGNNNHDSETTRYDYSVYSQKQQQADDELYNLTVSMEYKKVPGDKPSTICNELISSIRLGQYESVKSLLESEVNPNTIDQDGWSALRTAAWGGYSDIVKLLIYYGADVNLSGPDGRTALRAAAWAGNLETVKCLLDAGADVNKSDSEKRTALIAAAYMGHTDVLEVLLKAGADVNHSDSDGRTALHVAAFCVQKSTGHSDIVACLLNHGANPNLPDSEGITPLLGASNSGNYLVCELCLESDADVNMADKSGRTPVMLSVLGGHTDIVRLLLFWGAAVDIMDYAGRSLLSIAAQIKNAQIVQELLARGLDEAHKDHTGCTPLHLAVDNLITNEFSTENVNNRDECCEEVVRLLLDAGANLEETDNTGRTPLLVACQANNMKAVQVLLNYPTNDPSTCRSPTHSGSSESRQQLNPTPSHLHLPHSFHPCINNASYDGQTPLRAAAFHNNHDMVKLLLSYGADPDHQDAYGRTTLYMLALEGQLDMADLLLHCPAPGASSRPGSSRLIGANPVLSDDEGRFPLHVVTWLGNVNFVRILLQAGTPVDIRDREGRTPLQLAAWQGHAEICHILLNEGNARVDAVCSQGATALCIAAQEGHLSVCKVLLHANANPSQADSHGRTPYRVALKAGHLEICKLLELCQSNFNMVSSHWTNNSHHEFYQHKQIIKDLKNRRDSDKVAQHSTIPQQNYSLQSEQIPSDSLDNMDSSEFHRLRNKMLNQGVSSHQPMNLSKLYYEDDDPYARPPELLTAGFVPSKTTVGGGGQFQTSSLRDNLLMSEVKGNCSQDINLKSGYPVDQSHHPVEKKWNNQNYYHPQPCSTQINHIPASCSSNSGYPLQMIYPSESNHLQGRVDQPQIPAVNFVQYNPMMFPASAYCQKDYHPIKNQFTSHPSIVVPTNRKPNLSIVKSEVPVTQVTKNALQKTTQVDDKQFNCNRNNKYLLNNQKSIHFLSNEYKQVQNTDKETFVKHKKLLSSKLECFGGPSSSRGRQINQRNNNITNNSDNSDELYTEDCKSMFFKSAVAGVFGFGSKKHKKSTKLSSGKHESPVLGSGAL</sequence>
<dbReference type="InterPro" id="IPR025662">
    <property type="entry name" value="Sigma_54_int_dom_ATP-bd_1"/>
</dbReference>
<keyword evidence="9" id="KW-1185">Reference proteome</keyword>
<dbReference type="Gene3D" id="3.40.50.300">
    <property type="entry name" value="P-loop containing nucleotide triphosphate hydrolases"/>
    <property type="match status" value="1"/>
</dbReference>
<dbReference type="PROSITE" id="PS50297">
    <property type="entry name" value="ANK_REP_REGION"/>
    <property type="match status" value="10"/>
</dbReference>
<feature type="repeat" description="ANK" evidence="4">
    <location>
        <begin position="1184"/>
        <end position="1216"/>
    </location>
</feature>
<dbReference type="PANTHER" id="PTHR24123">
    <property type="entry name" value="ANKYRIN REPEAT-CONTAINING"/>
    <property type="match status" value="1"/>
</dbReference>
<proteinExistence type="predicted"/>
<evidence type="ECO:0000256" key="5">
    <source>
        <dbReference type="SAM" id="MobiDB-lite"/>
    </source>
</evidence>
<evidence type="ECO:0000259" key="6">
    <source>
        <dbReference type="Pfam" id="PF25520"/>
    </source>
</evidence>
<evidence type="ECO:0000313" key="8">
    <source>
        <dbReference type="EMBL" id="KAH9594938.1"/>
    </source>
</evidence>
<feature type="repeat" description="ANK" evidence="4">
    <location>
        <begin position="830"/>
        <end position="862"/>
    </location>
</feature>
<reference evidence="8" key="2">
    <citation type="journal article" date="2019" name="Gigascience">
        <title>High-quality Schistosoma haematobium genome achieved by single-molecule and long-range sequencing.</title>
        <authorList>
            <person name="Stroehlein A.J."/>
            <person name="Korhonen P.K."/>
            <person name="Chong T.M."/>
            <person name="Lim Y.L."/>
            <person name="Chan K.G."/>
            <person name="Webster B."/>
            <person name="Rollinson D."/>
            <person name="Brindley P.J."/>
            <person name="Gasser R.B."/>
            <person name="Young N.D."/>
        </authorList>
    </citation>
    <scope>NUCLEOTIDE SEQUENCE</scope>
</reference>
<dbReference type="KEGG" id="shx:MS3_00010120"/>
<accession>A0A922LW26</accession>
<dbReference type="SUPFAM" id="SSF48403">
    <property type="entry name" value="Ankyrin repeat"/>
    <property type="match status" value="2"/>
</dbReference>
<feature type="domain" description="TANC1/2-like AAA+ ATPase lid" evidence="6">
    <location>
        <begin position="434"/>
        <end position="512"/>
    </location>
</feature>
<feature type="repeat" description="ANK" evidence="4">
    <location>
        <begin position="929"/>
        <end position="966"/>
    </location>
</feature>
<dbReference type="PROSITE" id="PS50088">
    <property type="entry name" value="ANK_REPEAT"/>
    <property type="match status" value="12"/>
</dbReference>
<reference evidence="8" key="4">
    <citation type="journal article" date="2022" name="PLoS Pathog.">
        <title>Chromosome-level genome of Schistosoma haematobium underpins genome-wide explorations of molecular variation.</title>
        <authorList>
            <person name="Stroehlein A.J."/>
            <person name="Korhonen P.K."/>
            <person name="Lee V.V."/>
            <person name="Ralph S.A."/>
            <person name="Mentink-Kane M."/>
            <person name="You H."/>
            <person name="McManus D.P."/>
            <person name="Tchuente L.T."/>
            <person name="Stothard J.R."/>
            <person name="Kaur P."/>
            <person name="Dudchenko O."/>
            <person name="Aiden E.L."/>
            <person name="Yang B."/>
            <person name="Yang H."/>
            <person name="Emery A.M."/>
            <person name="Webster B.L."/>
            <person name="Brindley P.J."/>
            <person name="Rollinson D."/>
            <person name="Chang B.C.H."/>
            <person name="Gasser R.B."/>
            <person name="Young N.D."/>
        </authorList>
    </citation>
    <scope>NUCLEOTIDE SEQUENCE</scope>
</reference>
<feature type="repeat" description="ANK" evidence="4">
    <location>
        <begin position="967"/>
        <end position="999"/>
    </location>
</feature>
<dbReference type="Gene3D" id="1.25.40.20">
    <property type="entry name" value="Ankyrin repeat-containing domain"/>
    <property type="match status" value="4"/>
</dbReference>
<feature type="repeat" description="ANK" evidence="4">
    <location>
        <begin position="863"/>
        <end position="895"/>
    </location>
</feature>
<feature type="compositionally biased region" description="Low complexity" evidence="5">
    <location>
        <begin position="1729"/>
        <end position="1748"/>
    </location>
</feature>
<evidence type="ECO:0000256" key="1">
    <source>
        <dbReference type="ARBA" id="ARBA00022553"/>
    </source>
</evidence>
<dbReference type="Pfam" id="PF00023">
    <property type="entry name" value="Ank"/>
    <property type="match status" value="1"/>
</dbReference>
<dbReference type="Pfam" id="PF13637">
    <property type="entry name" value="Ank_4"/>
    <property type="match status" value="1"/>
</dbReference>
<feature type="repeat" description="ANK" evidence="4">
    <location>
        <begin position="1298"/>
        <end position="1322"/>
    </location>
</feature>
<protein>
    <submittedName>
        <fullName evidence="8">Ankyrin repeat domain-containing protein 50</fullName>
    </submittedName>
</protein>
<feature type="region of interest" description="Disordered" evidence="5">
    <location>
        <begin position="1142"/>
        <end position="1169"/>
    </location>
</feature>
<dbReference type="PANTHER" id="PTHR24123:SF65">
    <property type="entry name" value="ANKYRIN REPEAT DOMAIN-CONTAINING PROTEIN 50"/>
    <property type="match status" value="1"/>
</dbReference>
<dbReference type="InterPro" id="IPR058018">
    <property type="entry name" value="AAA_lid_TANC1/2"/>
</dbReference>
<feature type="region of interest" description="Disordered" evidence="5">
    <location>
        <begin position="1727"/>
        <end position="1750"/>
    </location>
</feature>
<gene>
    <name evidence="8" type="primary">ANKRD50</name>
    <name evidence="8" type="ORF">MS3_00010120</name>
</gene>
<dbReference type="InterPro" id="IPR058056">
    <property type="entry name" value="WH_TANC1/2"/>
</dbReference>
<dbReference type="RefSeq" id="XP_051073965.1">
    <property type="nucleotide sequence ID" value="XM_051218468.1"/>
</dbReference>
<keyword evidence="3 4" id="KW-0040">ANK repeat</keyword>
<keyword evidence="1" id="KW-0597">Phosphoprotein</keyword>
<feature type="repeat" description="ANK" evidence="4">
    <location>
        <begin position="1000"/>
        <end position="1032"/>
    </location>
</feature>
<reference evidence="8" key="3">
    <citation type="submission" date="2021-06" db="EMBL/GenBank/DDBJ databases">
        <title>Chromosome-level genome assembly for S. haematobium.</title>
        <authorList>
            <person name="Stroehlein A.J."/>
        </authorList>
    </citation>
    <scope>NUCLEOTIDE SEQUENCE</scope>
</reference>
<keyword evidence="2" id="KW-0677">Repeat</keyword>
<dbReference type="SUPFAM" id="SSF52540">
    <property type="entry name" value="P-loop containing nucleoside triphosphate hydrolases"/>
    <property type="match status" value="1"/>
</dbReference>
<dbReference type="PROSITE" id="PS00675">
    <property type="entry name" value="SIGMA54_INTERACT_1"/>
    <property type="match status" value="1"/>
</dbReference>
<dbReference type="Pfam" id="PF12796">
    <property type="entry name" value="Ank_2"/>
    <property type="match status" value="5"/>
</dbReference>
<dbReference type="InterPro" id="IPR051165">
    <property type="entry name" value="Multifunctional_ANK_Repeat"/>
</dbReference>
<evidence type="ECO:0000259" key="7">
    <source>
        <dbReference type="Pfam" id="PF25521"/>
    </source>
</evidence>
<evidence type="ECO:0000256" key="3">
    <source>
        <dbReference type="ARBA" id="ARBA00023043"/>
    </source>
</evidence>
<dbReference type="Proteomes" id="UP000471633">
    <property type="component" value="Unassembled WGS sequence"/>
</dbReference>
<feature type="domain" description="TANC1/2-like winged helix" evidence="7">
    <location>
        <begin position="524"/>
        <end position="641"/>
    </location>
</feature>
<feature type="region of interest" description="Disordered" evidence="5">
    <location>
        <begin position="1777"/>
        <end position="1799"/>
    </location>
</feature>
<evidence type="ECO:0000256" key="4">
    <source>
        <dbReference type="PROSITE-ProRule" id="PRU00023"/>
    </source>
</evidence>
<feature type="repeat" description="ANK" evidence="4">
    <location>
        <begin position="1265"/>
        <end position="1297"/>
    </location>
</feature>
<feature type="repeat" description="ANK" evidence="4">
    <location>
        <begin position="1332"/>
        <end position="1364"/>
    </location>
</feature>
<organism evidence="8 9">
    <name type="scientific">Schistosoma haematobium</name>
    <name type="common">Blood fluke</name>
    <dbReference type="NCBI Taxonomy" id="6185"/>
    <lineage>
        <taxon>Eukaryota</taxon>
        <taxon>Metazoa</taxon>
        <taxon>Spiralia</taxon>
        <taxon>Lophotrochozoa</taxon>
        <taxon>Platyhelminthes</taxon>
        <taxon>Trematoda</taxon>
        <taxon>Digenea</taxon>
        <taxon>Strigeidida</taxon>
        <taxon>Schistosomatoidea</taxon>
        <taxon>Schistosomatidae</taxon>
        <taxon>Schistosoma</taxon>
    </lineage>
</organism>
<evidence type="ECO:0000313" key="9">
    <source>
        <dbReference type="Proteomes" id="UP000471633"/>
    </source>
</evidence>
<comment type="caution">
    <text evidence="8">The sequence shown here is derived from an EMBL/GenBank/DDBJ whole genome shotgun (WGS) entry which is preliminary data.</text>
</comment>
<dbReference type="InterPro" id="IPR036770">
    <property type="entry name" value="Ankyrin_rpt-contain_sf"/>
</dbReference>
<feature type="compositionally biased region" description="Polar residues" evidence="5">
    <location>
        <begin position="1142"/>
        <end position="1162"/>
    </location>
</feature>
<evidence type="ECO:0000256" key="2">
    <source>
        <dbReference type="ARBA" id="ARBA00022737"/>
    </source>
</evidence>
<dbReference type="EMBL" id="AMPZ03000001">
    <property type="protein sequence ID" value="KAH9594938.1"/>
    <property type="molecule type" value="Genomic_DNA"/>
</dbReference>
<dbReference type="InterPro" id="IPR002110">
    <property type="entry name" value="Ankyrin_rpt"/>
</dbReference>
<dbReference type="SMART" id="SM00248">
    <property type="entry name" value="ANK"/>
    <property type="match status" value="17"/>
</dbReference>
<feature type="repeat" description="ANK" evidence="4">
    <location>
        <begin position="896"/>
        <end position="928"/>
    </location>
</feature>